<evidence type="ECO:0000313" key="4">
    <source>
        <dbReference type="Proteomes" id="UP000199513"/>
    </source>
</evidence>
<keyword evidence="4" id="KW-1185">Reference proteome</keyword>
<evidence type="ECO:0000259" key="1">
    <source>
        <dbReference type="Pfam" id="PF18096"/>
    </source>
</evidence>
<dbReference type="Proteomes" id="UP000199513">
    <property type="component" value="Unassembled WGS sequence"/>
</dbReference>
<proteinExistence type="predicted"/>
<name>A0A1I2D4P0_9BACT</name>
<dbReference type="EMBL" id="FONY01000006">
    <property type="protein sequence ID" value="SFE75471.1"/>
    <property type="molecule type" value="Genomic_DNA"/>
</dbReference>
<dbReference type="InterPro" id="IPR054168">
    <property type="entry name" value="PG_1098_Fer"/>
</dbReference>
<reference evidence="3 4" key="1">
    <citation type="submission" date="2016-10" db="EMBL/GenBank/DDBJ databases">
        <authorList>
            <person name="de Groot N.N."/>
        </authorList>
    </citation>
    <scope>NUCLEOTIDE SEQUENCE [LARGE SCALE GENOMIC DNA]</scope>
    <source>
        <strain>GEY</strain>
        <strain evidence="4">DSM 9560</strain>
    </source>
</reference>
<protein>
    <submittedName>
        <fullName evidence="3">Putative SAM-dependent methyltransferase</fullName>
    </submittedName>
</protein>
<dbReference type="Gene3D" id="1.10.10.1110">
    <property type="entry name" value="Methyltransferase PG1098, N-terminal domain"/>
    <property type="match status" value="1"/>
</dbReference>
<dbReference type="Pfam" id="PF04445">
    <property type="entry name" value="SAM_MT"/>
    <property type="match status" value="1"/>
</dbReference>
<sequence>MDIDILLQPHIQDFILKNENADVQQLALKGNLYPQIPLPLMIQQIAGRQKAKTKLPTFYQTAHIVYPASLSLEQCSSEQTALFKAKLLKGKYLVDLTGGFGIDAYFLSKSFAKVDYVEQNEVLACIAQHNFKVLKADNVHIHINQAETFLQNLSEKVDCIYLDPARRDRANRKVFLLEDCEPNLLELAEILLEKAQCVLVKTSPMLDIDLAVKSLQGKVQKIIVLAIENECKEVLYLLGITNEKLLIETVNLAKNETQYFSFEKEVESSLSNRYSLPQSYLYEPNVAVLKAGGFKSIAYYFQLSKLHTHSHLYTSNHLVENFAGRAFEVQAVCQLDKKELLAYLPENKANIAVRNFPMTVEQIRKKTGIKEGGEMYLFATTDYQEKKIVIVCKKINASSNLTI</sequence>
<dbReference type="Pfam" id="PF18096">
    <property type="entry name" value="Thump_like"/>
    <property type="match status" value="1"/>
</dbReference>
<dbReference type="AlphaFoldDB" id="A0A1I2D4P0"/>
<feature type="domain" description="THUMP-like" evidence="1">
    <location>
        <begin position="324"/>
        <end position="394"/>
    </location>
</feature>
<keyword evidence="3" id="KW-0808">Transferase</keyword>
<dbReference type="STRING" id="1003.SAMN04488541_100664"/>
<dbReference type="GO" id="GO:0008990">
    <property type="term" value="F:rRNA (guanine-N2-)-methyltransferase activity"/>
    <property type="evidence" value="ECO:0007669"/>
    <property type="project" value="InterPro"/>
</dbReference>
<keyword evidence="3" id="KW-0489">Methyltransferase</keyword>
<feature type="domain" description="PG-1098 ferredoxin-like" evidence="2">
    <location>
        <begin position="280"/>
        <end position="322"/>
    </location>
</feature>
<dbReference type="InterPro" id="IPR041497">
    <property type="entry name" value="Thump-like"/>
</dbReference>
<dbReference type="CDD" id="cd02440">
    <property type="entry name" value="AdoMet_MTases"/>
    <property type="match status" value="1"/>
</dbReference>
<dbReference type="RefSeq" id="WP_091540986.1">
    <property type="nucleotide sequence ID" value="NZ_FONY01000006.1"/>
</dbReference>
<evidence type="ECO:0000313" key="3">
    <source>
        <dbReference type="EMBL" id="SFE75471.1"/>
    </source>
</evidence>
<dbReference type="InterPro" id="IPR029063">
    <property type="entry name" value="SAM-dependent_MTases_sf"/>
</dbReference>
<dbReference type="Gene3D" id="3.40.50.150">
    <property type="entry name" value="Vaccinia Virus protein VP39"/>
    <property type="match status" value="1"/>
</dbReference>
<gene>
    <name evidence="3" type="ORF">SAMN04488541_100664</name>
</gene>
<dbReference type="OrthoDB" id="1000417at2"/>
<dbReference type="SUPFAM" id="SSF53335">
    <property type="entry name" value="S-adenosyl-L-methionine-dependent methyltransferases"/>
    <property type="match status" value="1"/>
</dbReference>
<dbReference type="Pfam" id="PF22013">
    <property type="entry name" value="PG_1098_Fer"/>
    <property type="match status" value="1"/>
</dbReference>
<evidence type="ECO:0000259" key="2">
    <source>
        <dbReference type="Pfam" id="PF22013"/>
    </source>
</evidence>
<accession>A0A1I2D4P0</accession>
<organism evidence="3 4">
    <name type="scientific">Thermoflexibacter ruber</name>
    <dbReference type="NCBI Taxonomy" id="1003"/>
    <lineage>
        <taxon>Bacteria</taxon>
        <taxon>Pseudomonadati</taxon>
        <taxon>Bacteroidota</taxon>
        <taxon>Cytophagia</taxon>
        <taxon>Cytophagales</taxon>
        <taxon>Thermoflexibacteraceae</taxon>
        <taxon>Thermoflexibacter</taxon>
    </lineage>
</organism>
<dbReference type="InterPro" id="IPR007536">
    <property type="entry name" value="16SrRNA_methylTrfase_J"/>
</dbReference>